<dbReference type="EMBL" id="CP136512">
    <property type="protein sequence ID" value="WOD17076.1"/>
    <property type="molecule type" value="Genomic_DNA"/>
</dbReference>
<feature type="domain" description="Phasin" evidence="1">
    <location>
        <begin position="7"/>
        <end position="105"/>
    </location>
</feature>
<protein>
    <submittedName>
        <fullName evidence="2">Phasin family protein</fullName>
    </submittedName>
</protein>
<evidence type="ECO:0000313" key="2">
    <source>
        <dbReference type="EMBL" id="WOD17076.1"/>
    </source>
</evidence>
<evidence type="ECO:0000259" key="1">
    <source>
        <dbReference type="Pfam" id="PF09361"/>
    </source>
</evidence>
<name>A0ABZ0EKH3_9BURK</name>
<dbReference type="Proteomes" id="UP001302652">
    <property type="component" value="Chromosome 2"/>
</dbReference>
<keyword evidence="3" id="KW-1185">Reference proteome</keyword>
<dbReference type="RefSeq" id="WP_317019659.1">
    <property type="nucleotide sequence ID" value="NZ_CP136512.1"/>
</dbReference>
<sequence>MNTQVPEQIVAAQKVGGEVLYGFFNTAFEVYEKLVALNLQAAKASILENEAVVAEAAALSTKDPQSFFELQSRQSQATTKKAQAYWQHLNEIATETRSQLLASSEKLASEYVRETRVIIDNLAKNPQAGNEAITAFWSKGFGAMWDAANALHGQARAAAKEAVNVMDRAGKPVARA</sequence>
<organism evidence="2 3">
    <name type="scientific">Paraburkholderia kirstenboschensis</name>
    <dbReference type="NCBI Taxonomy" id="1245436"/>
    <lineage>
        <taxon>Bacteria</taxon>
        <taxon>Pseudomonadati</taxon>
        <taxon>Pseudomonadota</taxon>
        <taxon>Betaproteobacteria</taxon>
        <taxon>Burkholderiales</taxon>
        <taxon>Burkholderiaceae</taxon>
        <taxon>Paraburkholderia</taxon>
    </lineage>
</organism>
<dbReference type="NCBIfam" id="TIGR01841">
    <property type="entry name" value="phasin"/>
    <property type="match status" value="1"/>
</dbReference>
<evidence type="ECO:0000313" key="3">
    <source>
        <dbReference type="Proteomes" id="UP001302652"/>
    </source>
</evidence>
<dbReference type="InterPro" id="IPR010127">
    <property type="entry name" value="Phasin_subfam-1"/>
</dbReference>
<dbReference type="InterPro" id="IPR018968">
    <property type="entry name" value="Phasin"/>
</dbReference>
<gene>
    <name evidence="2" type="ORF">RW095_14685</name>
</gene>
<accession>A0ABZ0EKH3</accession>
<reference evidence="2 3" key="1">
    <citation type="submission" date="2023-10" db="EMBL/GenBank/DDBJ databases">
        <title>Surface-active antibiotics is a multifunctional adaptation for post-fire microbes.</title>
        <authorList>
            <person name="Liu M.D."/>
            <person name="Du Y."/>
            <person name="Koupaei S.K."/>
            <person name="Kim N.R."/>
            <person name="Zhang W."/>
            <person name="Traxler M.F."/>
        </authorList>
    </citation>
    <scope>NUCLEOTIDE SEQUENCE [LARGE SCALE GENOMIC DNA]</scope>
    <source>
        <strain evidence="2 3">F3</strain>
    </source>
</reference>
<proteinExistence type="predicted"/>
<dbReference type="Pfam" id="PF09361">
    <property type="entry name" value="Phasin_2"/>
    <property type="match status" value="1"/>
</dbReference>